<dbReference type="EMBL" id="BIFT01000002">
    <property type="protein sequence ID" value="GCE30986.1"/>
    <property type="molecule type" value="Genomic_DNA"/>
</dbReference>
<feature type="compositionally biased region" description="Low complexity" evidence="1">
    <location>
        <begin position="42"/>
        <end position="62"/>
    </location>
</feature>
<gene>
    <name evidence="2" type="ORF">KDA_64700</name>
</gene>
<dbReference type="RefSeq" id="WP_126631007.1">
    <property type="nucleotide sequence ID" value="NZ_BIFT01000002.1"/>
</dbReference>
<dbReference type="PROSITE" id="PS51257">
    <property type="entry name" value="PROKAR_LIPOPROTEIN"/>
    <property type="match status" value="1"/>
</dbReference>
<dbReference type="OrthoDB" id="166085at2"/>
<accession>A0A402BI32</accession>
<evidence type="ECO:0008006" key="4">
    <source>
        <dbReference type="Google" id="ProtNLM"/>
    </source>
</evidence>
<sequence>MYHTREYHSPSFFSGFRPALSACSLLLVLLLSACGLGGGSTGTVSTPTGGSTTATTQPTSIPTQPPTSVPVQPTSAPATNLTNYTGNGFTIGYPAGWTIEKVSPSAASVIFINPTRTIEFIVTVSPNPNANSATSVALDPLVPAMQSKPHYQKVDLASNTTIGGESWDQTGAIGDLPYNGQPVSTKVIAMALNRPAHDANTKMYKIQFSAPAKDFDQTENTAFQPMLQSFKFV</sequence>
<evidence type="ECO:0000313" key="3">
    <source>
        <dbReference type="Proteomes" id="UP000287171"/>
    </source>
</evidence>
<dbReference type="AlphaFoldDB" id="A0A402BI32"/>
<proteinExistence type="predicted"/>
<dbReference type="Proteomes" id="UP000287171">
    <property type="component" value="Unassembled WGS sequence"/>
</dbReference>
<comment type="caution">
    <text evidence="2">The sequence shown here is derived from an EMBL/GenBank/DDBJ whole genome shotgun (WGS) entry which is preliminary data.</text>
</comment>
<name>A0A402BI32_9CHLR</name>
<keyword evidence="3" id="KW-1185">Reference proteome</keyword>
<reference evidence="3" key="1">
    <citation type="submission" date="2018-12" db="EMBL/GenBank/DDBJ databases">
        <title>Tengunoibacter tsumagoiensis gen. nov., sp. nov., Dictyobacter kobayashii sp. nov., D. alpinus sp. nov., and D. joshuensis sp. nov. and description of Dictyobacteraceae fam. nov. within the order Ktedonobacterales isolated from Tengu-no-mugimeshi.</title>
        <authorList>
            <person name="Wang C.M."/>
            <person name="Zheng Y."/>
            <person name="Sakai Y."/>
            <person name="Toyoda A."/>
            <person name="Minakuchi Y."/>
            <person name="Abe K."/>
            <person name="Yokota A."/>
            <person name="Yabe S."/>
        </authorList>
    </citation>
    <scope>NUCLEOTIDE SEQUENCE [LARGE SCALE GENOMIC DNA]</scope>
    <source>
        <strain evidence="3">Uno16</strain>
    </source>
</reference>
<evidence type="ECO:0000256" key="1">
    <source>
        <dbReference type="SAM" id="MobiDB-lite"/>
    </source>
</evidence>
<dbReference type="Gene3D" id="3.40.1000.10">
    <property type="entry name" value="Mog1/PsbP, alpha/beta/alpha sandwich"/>
    <property type="match status" value="1"/>
</dbReference>
<evidence type="ECO:0000313" key="2">
    <source>
        <dbReference type="EMBL" id="GCE30986.1"/>
    </source>
</evidence>
<organism evidence="2 3">
    <name type="scientific">Dictyobacter alpinus</name>
    <dbReference type="NCBI Taxonomy" id="2014873"/>
    <lineage>
        <taxon>Bacteria</taxon>
        <taxon>Bacillati</taxon>
        <taxon>Chloroflexota</taxon>
        <taxon>Ktedonobacteria</taxon>
        <taxon>Ktedonobacterales</taxon>
        <taxon>Dictyobacteraceae</taxon>
        <taxon>Dictyobacter</taxon>
    </lineage>
</organism>
<feature type="region of interest" description="Disordered" evidence="1">
    <location>
        <begin position="41"/>
        <end position="80"/>
    </location>
</feature>
<protein>
    <recommendedName>
        <fullName evidence="4">PsbP C-terminal domain-containing protein</fullName>
    </recommendedName>
</protein>